<reference evidence="4" key="1">
    <citation type="submission" date="2025-08" db="UniProtKB">
        <authorList>
            <consortium name="RefSeq"/>
        </authorList>
    </citation>
    <scope>IDENTIFICATION</scope>
    <source>
        <tissue evidence="4">Testes</tissue>
    </source>
</reference>
<feature type="domain" description="C2H2-type" evidence="2">
    <location>
        <begin position="8"/>
        <end position="31"/>
    </location>
</feature>
<dbReference type="InterPro" id="IPR013087">
    <property type="entry name" value="Znf_C2H2_type"/>
</dbReference>
<dbReference type="RefSeq" id="XP_006811774.1">
    <property type="nucleotide sequence ID" value="XM_006811711.1"/>
</dbReference>
<dbReference type="InterPro" id="IPR036236">
    <property type="entry name" value="Znf_C2H2_sf"/>
</dbReference>
<gene>
    <name evidence="4" type="primary">LOC102806570</name>
</gene>
<proteinExistence type="predicted"/>
<organism evidence="3 4">
    <name type="scientific">Saccoglossus kowalevskii</name>
    <name type="common">Acorn worm</name>
    <dbReference type="NCBI Taxonomy" id="10224"/>
    <lineage>
        <taxon>Eukaryota</taxon>
        <taxon>Metazoa</taxon>
        <taxon>Hemichordata</taxon>
        <taxon>Enteropneusta</taxon>
        <taxon>Harrimaniidae</taxon>
        <taxon>Saccoglossus</taxon>
    </lineage>
</organism>
<dbReference type="GeneID" id="102806570"/>
<sequence>MSTQMCVYKCPSCEKSFKNTSGFQKHSKKVHGTGLKATEHKVTTPGSKRDDVEDNVCQWMDSDDENNPDCSTEPVFSTPAAVYQKDNLKNDLPALVIEALQQIKCDNCLTIPGSVYGFGIVAIANDVITKVKSGDTFSNKFITDMTSNFWNTIISGDKERTFSLYNEAIWHHFYNMWIDEDLTETVIDDFRKLCNADAENAQLFRTARMFLFRLIVLVRNHRDRSDGLLQIQKVPWQM</sequence>
<dbReference type="PROSITE" id="PS50157">
    <property type="entry name" value="ZINC_FINGER_C2H2_2"/>
    <property type="match status" value="1"/>
</dbReference>
<keyword evidence="1" id="KW-0479">Metal-binding</keyword>
<keyword evidence="1" id="KW-0862">Zinc</keyword>
<keyword evidence="1" id="KW-0863">Zinc-finger</keyword>
<name>A0ABM0LVI3_SACKO</name>
<dbReference type="SUPFAM" id="SSF57667">
    <property type="entry name" value="beta-beta-alpha zinc fingers"/>
    <property type="match status" value="1"/>
</dbReference>
<evidence type="ECO:0000259" key="2">
    <source>
        <dbReference type="PROSITE" id="PS50157"/>
    </source>
</evidence>
<dbReference type="PROSITE" id="PS00028">
    <property type="entry name" value="ZINC_FINGER_C2H2_1"/>
    <property type="match status" value="1"/>
</dbReference>
<protein>
    <submittedName>
        <fullName evidence="4">Uncharacterized protein LOC102806570</fullName>
    </submittedName>
</protein>
<accession>A0ABM0LVI3</accession>
<dbReference type="SMART" id="SM00355">
    <property type="entry name" value="ZnF_C2H2"/>
    <property type="match status" value="1"/>
</dbReference>
<evidence type="ECO:0000313" key="4">
    <source>
        <dbReference type="RefSeq" id="XP_006811774.1"/>
    </source>
</evidence>
<keyword evidence="3" id="KW-1185">Reference proteome</keyword>
<evidence type="ECO:0000256" key="1">
    <source>
        <dbReference type="PROSITE-ProRule" id="PRU00042"/>
    </source>
</evidence>
<evidence type="ECO:0000313" key="3">
    <source>
        <dbReference type="Proteomes" id="UP000694865"/>
    </source>
</evidence>
<dbReference type="Proteomes" id="UP000694865">
    <property type="component" value="Unplaced"/>
</dbReference>